<comment type="similarity">
    <text evidence="3">Belongs to the Nudix hydrolase family.</text>
</comment>
<dbReference type="InterPro" id="IPR020476">
    <property type="entry name" value="Nudix_hydrolase"/>
</dbReference>
<dbReference type="RefSeq" id="WP_086088756.1">
    <property type="nucleotide sequence ID" value="NZ_CP021112.1"/>
</dbReference>
<evidence type="ECO:0000256" key="2">
    <source>
        <dbReference type="ARBA" id="ARBA00022801"/>
    </source>
</evidence>
<reference evidence="4 5" key="1">
    <citation type="submission" date="2017-05" db="EMBL/GenBank/DDBJ databases">
        <title>Full genome sequence of Pseudorhodoplanes sinuspersici.</title>
        <authorList>
            <person name="Dastgheib S.M.M."/>
            <person name="Shavandi M."/>
            <person name="Tirandaz H."/>
        </authorList>
    </citation>
    <scope>NUCLEOTIDE SEQUENCE [LARGE SCALE GENOMIC DNA]</scope>
    <source>
        <strain evidence="4 5">RIPI110</strain>
    </source>
</reference>
<dbReference type="PROSITE" id="PS51462">
    <property type="entry name" value="NUDIX"/>
    <property type="match status" value="1"/>
</dbReference>
<keyword evidence="2 3" id="KW-0378">Hydrolase</keyword>
<sequence length="152" mass="16832">MSEDRTYPTRPFLAVSAAIIRDGKVMIVRRGGGVATGVYTLPGGVVETGETVREAVVREVREEIGMTVEPLEPAGYREMIARAADGRVKRHFVILCFAARWIAGEPTPDPTEIAEAEWRFPHELDGLKTTDGLREIIDKAMEQFEPASALHR</sequence>
<evidence type="ECO:0000313" key="5">
    <source>
        <dbReference type="Proteomes" id="UP000194137"/>
    </source>
</evidence>
<dbReference type="PROSITE" id="PS00893">
    <property type="entry name" value="NUDIX_BOX"/>
    <property type="match status" value="1"/>
</dbReference>
<evidence type="ECO:0000256" key="3">
    <source>
        <dbReference type="RuleBase" id="RU003476"/>
    </source>
</evidence>
<dbReference type="KEGG" id="psin:CAK95_15705"/>
<dbReference type="CDD" id="cd04673">
    <property type="entry name" value="NUDIX_ADPRase"/>
    <property type="match status" value="1"/>
</dbReference>
<dbReference type="PANTHER" id="PTHR43046:SF14">
    <property type="entry name" value="MUTT_NUDIX FAMILY PROTEIN"/>
    <property type="match status" value="1"/>
</dbReference>
<accession>A0A1W6ZTB7</accession>
<dbReference type="Pfam" id="PF00293">
    <property type="entry name" value="NUDIX"/>
    <property type="match status" value="1"/>
</dbReference>
<dbReference type="STRING" id="1235591.CAK95_15705"/>
<keyword evidence="5" id="KW-1185">Reference proteome</keyword>
<dbReference type="PANTHER" id="PTHR43046">
    <property type="entry name" value="GDP-MANNOSE MANNOSYL HYDROLASE"/>
    <property type="match status" value="1"/>
</dbReference>
<organism evidence="4 5">
    <name type="scientific">Pseudorhodoplanes sinuspersici</name>
    <dbReference type="NCBI Taxonomy" id="1235591"/>
    <lineage>
        <taxon>Bacteria</taxon>
        <taxon>Pseudomonadati</taxon>
        <taxon>Pseudomonadota</taxon>
        <taxon>Alphaproteobacteria</taxon>
        <taxon>Hyphomicrobiales</taxon>
        <taxon>Pseudorhodoplanes</taxon>
    </lineage>
</organism>
<dbReference type="InterPro" id="IPR020084">
    <property type="entry name" value="NUDIX_hydrolase_CS"/>
</dbReference>
<dbReference type="OrthoDB" id="9761969at2"/>
<name>A0A1W6ZTB7_9HYPH</name>
<dbReference type="Proteomes" id="UP000194137">
    <property type="component" value="Chromosome"/>
</dbReference>
<dbReference type="GO" id="GO:0016787">
    <property type="term" value="F:hydrolase activity"/>
    <property type="evidence" value="ECO:0007669"/>
    <property type="project" value="UniProtKB-KW"/>
</dbReference>
<proteinExistence type="inferred from homology"/>
<dbReference type="EMBL" id="CP021112">
    <property type="protein sequence ID" value="ARQ00361.1"/>
    <property type="molecule type" value="Genomic_DNA"/>
</dbReference>
<dbReference type="AlphaFoldDB" id="A0A1W6ZTB7"/>
<comment type="cofactor">
    <cofactor evidence="1">
        <name>Mg(2+)</name>
        <dbReference type="ChEBI" id="CHEBI:18420"/>
    </cofactor>
</comment>
<protein>
    <submittedName>
        <fullName evidence="4">Uncharacterized protein</fullName>
    </submittedName>
</protein>
<evidence type="ECO:0000313" key="4">
    <source>
        <dbReference type="EMBL" id="ARQ00361.1"/>
    </source>
</evidence>
<dbReference type="Gene3D" id="3.90.79.10">
    <property type="entry name" value="Nucleoside Triphosphate Pyrophosphohydrolase"/>
    <property type="match status" value="1"/>
</dbReference>
<dbReference type="InterPro" id="IPR000086">
    <property type="entry name" value="NUDIX_hydrolase_dom"/>
</dbReference>
<evidence type="ECO:0000256" key="1">
    <source>
        <dbReference type="ARBA" id="ARBA00001946"/>
    </source>
</evidence>
<dbReference type="PRINTS" id="PR00502">
    <property type="entry name" value="NUDIXFAMILY"/>
</dbReference>
<dbReference type="SUPFAM" id="SSF55811">
    <property type="entry name" value="Nudix"/>
    <property type="match status" value="1"/>
</dbReference>
<gene>
    <name evidence="4" type="ORF">CAK95_15705</name>
</gene>
<dbReference type="InterPro" id="IPR015797">
    <property type="entry name" value="NUDIX_hydrolase-like_dom_sf"/>
</dbReference>